<dbReference type="PANTHER" id="PTHR11002">
    <property type="entry name" value="CARBONIC ANHYDRASE"/>
    <property type="match status" value="1"/>
</dbReference>
<dbReference type="SMART" id="SM00947">
    <property type="entry name" value="Pro_CA"/>
    <property type="match status" value="1"/>
</dbReference>
<accession>A0A7Y9ESE3</accession>
<feature type="binding site" evidence="7">
    <location>
        <position position="53"/>
    </location>
    <ligand>
        <name>Zn(2+)</name>
        <dbReference type="ChEBI" id="CHEBI:29105"/>
    </ligand>
</feature>
<comment type="similarity">
    <text evidence="1">Belongs to the beta-class carbonic anhydrase family.</text>
</comment>
<dbReference type="EC" id="4.2.1.1" evidence="2"/>
<comment type="caution">
    <text evidence="8">The sequence shown here is derived from an EMBL/GenBank/DDBJ whole genome shotgun (WGS) entry which is preliminary data.</text>
</comment>
<reference evidence="8 9" key="1">
    <citation type="submission" date="2020-07" db="EMBL/GenBank/DDBJ databases">
        <title>Sequencing the genomes of 1000 actinobacteria strains.</title>
        <authorList>
            <person name="Klenk H.-P."/>
        </authorList>
    </citation>
    <scope>NUCLEOTIDE SEQUENCE [LARGE SCALE GENOMIC DNA]</scope>
    <source>
        <strain evidence="8 9">DSM 22185</strain>
    </source>
</reference>
<dbReference type="Pfam" id="PF00484">
    <property type="entry name" value="Pro_CA"/>
    <property type="match status" value="1"/>
</dbReference>
<dbReference type="EMBL" id="JACCBH010000001">
    <property type="protein sequence ID" value="NYD53084.1"/>
    <property type="molecule type" value="Genomic_DNA"/>
</dbReference>
<dbReference type="SUPFAM" id="SSF53056">
    <property type="entry name" value="beta-carbonic anhydrase, cab"/>
    <property type="match status" value="1"/>
</dbReference>
<dbReference type="RefSeq" id="WP_179430349.1">
    <property type="nucleotide sequence ID" value="NZ_BAABLC010000003.1"/>
</dbReference>
<evidence type="ECO:0000256" key="4">
    <source>
        <dbReference type="ARBA" id="ARBA00023239"/>
    </source>
</evidence>
<keyword evidence="3 7" id="KW-0862">Zinc</keyword>
<dbReference type="GO" id="GO:0015976">
    <property type="term" value="P:carbon utilization"/>
    <property type="evidence" value="ECO:0007669"/>
    <property type="project" value="InterPro"/>
</dbReference>
<feature type="binding site" evidence="7">
    <location>
        <position position="106"/>
    </location>
    <ligand>
        <name>Zn(2+)</name>
        <dbReference type="ChEBI" id="CHEBI:29105"/>
    </ligand>
</feature>
<dbReference type="GO" id="GO:0008270">
    <property type="term" value="F:zinc ion binding"/>
    <property type="evidence" value="ECO:0007669"/>
    <property type="project" value="InterPro"/>
</dbReference>
<feature type="binding site" evidence="7">
    <location>
        <position position="55"/>
    </location>
    <ligand>
        <name>Zn(2+)</name>
        <dbReference type="ChEBI" id="CHEBI:29105"/>
    </ligand>
</feature>
<evidence type="ECO:0000313" key="9">
    <source>
        <dbReference type="Proteomes" id="UP000552045"/>
    </source>
</evidence>
<dbReference type="PANTHER" id="PTHR11002:SF79">
    <property type="entry name" value="CARBONIC ANHYDRASE 2"/>
    <property type="match status" value="1"/>
</dbReference>
<evidence type="ECO:0000256" key="3">
    <source>
        <dbReference type="ARBA" id="ARBA00022833"/>
    </source>
</evidence>
<evidence type="ECO:0000256" key="6">
    <source>
        <dbReference type="ARBA" id="ARBA00048348"/>
    </source>
</evidence>
<keyword evidence="7" id="KW-0479">Metal-binding</keyword>
<dbReference type="AlphaFoldDB" id="A0A7Y9ESE3"/>
<comment type="catalytic activity">
    <reaction evidence="6">
        <text>hydrogencarbonate + H(+) = CO2 + H2O</text>
        <dbReference type="Rhea" id="RHEA:10748"/>
        <dbReference type="ChEBI" id="CHEBI:15377"/>
        <dbReference type="ChEBI" id="CHEBI:15378"/>
        <dbReference type="ChEBI" id="CHEBI:16526"/>
        <dbReference type="ChEBI" id="CHEBI:17544"/>
        <dbReference type="EC" id="4.2.1.1"/>
    </reaction>
</comment>
<evidence type="ECO:0000256" key="7">
    <source>
        <dbReference type="PIRSR" id="PIRSR601765-1"/>
    </source>
</evidence>
<keyword evidence="9" id="KW-1185">Reference proteome</keyword>
<evidence type="ECO:0000256" key="5">
    <source>
        <dbReference type="ARBA" id="ARBA00024993"/>
    </source>
</evidence>
<sequence>MTLTTLSPDEAWTEMLEGNRRFIAGAPAHPHQDVDRRAELASGQGPIATLFGCSDSRLAAEIIFDKGLGDLFVVRNAGQVTGESIVASLEYAVEILSVPLIVVLAHDSCGAVRAAIDGTAIDAAPLPPHIWRLIAPIVPAARKVLAASGGTTPADIDAELVGREHLRNTVASILHSSELISTAVAEGRVGIVGANYKLAEGTAVPIVSVGLATDAALADQA</sequence>
<dbReference type="InterPro" id="IPR001765">
    <property type="entry name" value="Carbonic_anhydrase"/>
</dbReference>
<evidence type="ECO:0000256" key="2">
    <source>
        <dbReference type="ARBA" id="ARBA00012925"/>
    </source>
</evidence>
<name>A0A7Y9ESE3_9MICO</name>
<gene>
    <name evidence="8" type="ORF">BKA02_000139</name>
</gene>
<feature type="binding site" evidence="7">
    <location>
        <position position="109"/>
    </location>
    <ligand>
        <name>Zn(2+)</name>
        <dbReference type="ChEBI" id="CHEBI:29105"/>
    </ligand>
</feature>
<proteinExistence type="inferred from homology"/>
<dbReference type="CDD" id="cd03378">
    <property type="entry name" value="beta_CA_cladeC"/>
    <property type="match status" value="1"/>
</dbReference>
<protein>
    <recommendedName>
        <fullName evidence="2">carbonic anhydrase</fullName>
        <ecNumber evidence="2">4.2.1.1</ecNumber>
    </recommendedName>
</protein>
<comment type="cofactor">
    <cofactor evidence="7">
        <name>Zn(2+)</name>
        <dbReference type="ChEBI" id="CHEBI:29105"/>
    </cofactor>
    <text evidence="7">Binds 1 zinc ion per subunit.</text>
</comment>
<dbReference type="PROSITE" id="PS00704">
    <property type="entry name" value="PROK_CO2_ANHYDRASE_1"/>
    <property type="match status" value="1"/>
</dbReference>
<dbReference type="GO" id="GO:0004089">
    <property type="term" value="F:carbonate dehydratase activity"/>
    <property type="evidence" value="ECO:0007669"/>
    <property type="project" value="UniProtKB-EC"/>
</dbReference>
<dbReference type="Gene3D" id="3.40.1050.10">
    <property type="entry name" value="Carbonic anhydrase"/>
    <property type="match status" value="1"/>
</dbReference>
<dbReference type="Proteomes" id="UP000552045">
    <property type="component" value="Unassembled WGS sequence"/>
</dbReference>
<dbReference type="InterPro" id="IPR036874">
    <property type="entry name" value="Carbonic_anhydrase_sf"/>
</dbReference>
<keyword evidence="4 8" id="KW-0456">Lyase</keyword>
<dbReference type="InterPro" id="IPR015892">
    <property type="entry name" value="Carbonic_anhydrase_CS"/>
</dbReference>
<comment type="function">
    <text evidence="5">Catalyzes the reversible hydration of carbon dioxide to form bicarbonate.</text>
</comment>
<evidence type="ECO:0000313" key="8">
    <source>
        <dbReference type="EMBL" id="NYD53084.1"/>
    </source>
</evidence>
<organism evidence="8 9">
    <name type="scientific">Microbacterium pseudoresistens</name>
    <dbReference type="NCBI Taxonomy" id="640634"/>
    <lineage>
        <taxon>Bacteria</taxon>
        <taxon>Bacillati</taxon>
        <taxon>Actinomycetota</taxon>
        <taxon>Actinomycetes</taxon>
        <taxon>Micrococcales</taxon>
        <taxon>Microbacteriaceae</taxon>
        <taxon>Microbacterium</taxon>
    </lineage>
</organism>
<evidence type="ECO:0000256" key="1">
    <source>
        <dbReference type="ARBA" id="ARBA00006217"/>
    </source>
</evidence>